<evidence type="ECO:0000313" key="3">
    <source>
        <dbReference type="Proteomes" id="UP000245390"/>
    </source>
</evidence>
<feature type="domain" description="Glyoxalase-like" evidence="1">
    <location>
        <begin position="23"/>
        <end position="192"/>
    </location>
</feature>
<accession>A0A316GDC6</accession>
<comment type="caution">
    <text evidence="2">The sequence shown here is derived from an EMBL/GenBank/DDBJ whole genome shotgun (WGS) entry which is preliminary data.</text>
</comment>
<organism evidence="2 3">
    <name type="scientific">Silicimonas algicola</name>
    <dbReference type="NCBI Taxonomy" id="1826607"/>
    <lineage>
        <taxon>Bacteria</taxon>
        <taxon>Pseudomonadati</taxon>
        <taxon>Pseudomonadota</taxon>
        <taxon>Alphaproteobacteria</taxon>
        <taxon>Rhodobacterales</taxon>
        <taxon>Paracoccaceae</taxon>
    </lineage>
</organism>
<dbReference type="Proteomes" id="UP000245390">
    <property type="component" value="Unassembled WGS sequence"/>
</dbReference>
<dbReference type="Gene3D" id="3.10.180.10">
    <property type="entry name" value="2,3-Dihydroxybiphenyl 1,2-Dioxygenase, domain 1"/>
    <property type="match status" value="1"/>
</dbReference>
<reference evidence="2 3" key="1">
    <citation type="submission" date="2018-05" db="EMBL/GenBank/DDBJ databases">
        <title>Genomic Encyclopedia of Type Strains, Phase IV (KMG-IV): sequencing the most valuable type-strain genomes for metagenomic binning, comparative biology and taxonomic classification.</title>
        <authorList>
            <person name="Goeker M."/>
        </authorList>
    </citation>
    <scope>NUCLEOTIDE SEQUENCE [LARGE SCALE GENOMIC DNA]</scope>
    <source>
        <strain evidence="2 3">DSM 103371</strain>
    </source>
</reference>
<name>A0A316GDC6_9RHOB</name>
<keyword evidence="3" id="KW-1185">Reference proteome</keyword>
<evidence type="ECO:0000313" key="2">
    <source>
        <dbReference type="EMBL" id="PWK58573.1"/>
    </source>
</evidence>
<dbReference type="EMBL" id="QGGV01000001">
    <property type="protein sequence ID" value="PWK58573.1"/>
    <property type="molecule type" value="Genomic_DNA"/>
</dbReference>
<dbReference type="InterPro" id="IPR029068">
    <property type="entry name" value="Glyas_Bleomycin-R_OHBP_Dase"/>
</dbReference>
<dbReference type="Pfam" id="PF13468">
    <property type="entry name" value="Glyoxalase_3"/>
    <property type="match status" value="1"/>
</dbReference>
<protein>
    <submittedName>
        <fullName evidence="2">Glyoxalase-like protein</fullName>
    </submittedName>
</protein>
<gene>
    <name evidence="2" type="ORF">C8D95_101387</name>
</gene>
<sequence length="224" mass="24758">MNFSCETGGSRVIEFAMRFHLALDHVAVVARTLDEGTAYVEAVLGAKLSTGGKHPDMGTHNRLLSLGDRTYLEVIAVDPEASRPSHRRWFNLDSFSAAPRMTNWICRTDHLDNALAAAPAGSGTVAKMSRGDIHWWMGVTEFGRLPFDDAMPALIEWPEGFHPAKRLPDHGFRLTRLDVFHPEADKLLAAFPALHSVDRVSLREGPEKRLIATIATPEGNRILA</sequence>
<dbReference type="InterPro" id="IPR025870">
    <property type="entry name" value="Glyoxalase-like_dom"/>
</dbReference>
<proteinExistence type="predicted"/>
<dbReference type="AlphaFoldDB" id="A0A316GDC6"/>
<evidence type="ECO:0000259" key="1">
    <source>
        <dbReference type="Pfam" id="PF13468"/>
    </source>
</evidence>